<dbReference type="SUPFAM" id="SSF102860">
    <property type="entry name" value="mRNA decapping enzyme DcpS N-terminal domain"/>
    <property type="match status" value="1"/>
</dbReference>
<dbReference type="GO" id="GO:0007584">
    <property type="term" value="P:response to nutrient"/>
    <property type="evidence" value="ECO:0007669"/>
    <property type="project" value="UniProtKB-ARBA"/>
</dbReference>
<dbReference type="FunFam" id="3.30.200.40:FF:000002">
    <property type="entry name" value="m7GpppX diphosphatase"/>
    <property type="match status" value="1"/>
</dbReference>
<evidence type="ECO:0000313" key="9">
    <source>
        <dbReference type="EMBL" id="SCU90596.1"/>
    </source>
</evidence>
<keyword evidence="4" id="KW-0963">Cytoplasm</keyword>
<dbReference type="SUPFAM" id="SSF54197">
    <property type="entry name" value="HIT-like"/>
    <property type="match status" value="1"/>
</dbReference>
<organism evidence="9 10">
    <name type="scientific">Lachancea dasiensis</name>
    <dbReference type="NCBI Taxonomy" id="1072105"/>
    <lineage>
        <taxon>Eukaryota</taxon>
        <taxon>Fungi</taxon>
        <taxon>Dikarya</taxon>
        <taxon>Ascomycota</taxon>
        <taxon>Saccharomycotina</taxon>
        <taxon>Saccharomycetes</taxon>
        <taxon>Saccharomycetales</taxon>
        <taxon>Saccharomycetaceae</taxon>
        <taxon>Lachancea</taxon>
    </lineage>
</organism>
<dbReference type="GO" id="GO:0000340">
    <property type="term" value="F:RNA 7-methylguanosine cap binding"/>
    <property type="evidence" value="ECO:0007669"/>
    <property type="project" value="EnsemblFungi"/>
</dbReference>
<keyword evidence="5" id="KW-0597">Phosphoprotein</keyword>
<dbReference type="Pfam" id="PF05652">
    <property type="entry name" value="DcpS"/>
    <property type="match status" value="1"/>
</dbReference>
<dbReference type="GO" id="GO:0005634">
    <property type="term" value="C:nucleus"/>
    <property type="evidence" value="ECO:0007669"/>
    <property type="project" value="EnsemblFungi"/>
</dbReference>
<dbReference type="GO" id="GO:0000932">
    <property type="term" value="C:P-body"/>
    <property type="evidence" value="ECO:0007669"/>
    <property type="project" value="UniProtKB-SubCell"/>
</dbReference>
<evidence type="ECO:0000256" key="5">
    <source>
        <dbReference type="ARBA" id="ARBA00022553"/>
    </source>
</evidence>
<evidence type="ECO:0000256" key="2">
    <source>
        <dbReference type="ARBA" id="ARBA00004556"/>
    </source>
</evidence>
<feature type="active site" description="Nucleophile" evidence="7">
    <location>
        <position position="277"/>
    </location>
</feature>
<evidence type="ECO:0000256" key="1">
    <source>
        <dbReference type="ARBA" id="ARBA00004201"/>
    </source>
</evidence>
<dbReference type="EMBL" id="LT598458">
    <property type="protein sequence ID" value="SCU90596.1"/>
    <property type="molecule type" value="Genomic_DNA"/>
</dbReference>
<dbReference type="InterPro" id="IPR036265">
    <property type="entry name" value="HIT-like_sf"/>
</dbReference>
<dbReference type="GO" id="GO:0006979">
    <property type="term" value="P:response to oxidative stress"/>
    <property type="evidence" value="ECO:0007669"/>
    <property type="project" value="UniProtKB-ARBA"/>
</dbReference>
<dbReference type="InterPro" id="IPR019808">
    <property type="entry name" value="Histidine_triad_CS"/>
</dbReference>
<dbReference type="GO" id="GO:0000290">
    <property type="term" value="P:deadenylation-dependent decapping of nuclear-transcribed mRNA"/>
    <property type="evidence" value="ECO:0007669"/>
    <property type="project" value="EnsemblFungi"/>
</dbReference>
<name>A0A1G4JJD5_9SACH</name>
<dbReference type="AlphaFoldDB" id="A0A1G4JJD5"/>
<dbReference type="GO" id="GO:0009408">
    <property type="term" value="P:response to heat"/>
    <property type="evidence" value="ECO:0007669"/>
    <property type="project" value="UniProtKB-ARBA"/>
</dbReference>
<evidence type="ECO:0000313" key="10">
    <source>
        <dbReference type="Proteomes" id="UP000190274"/>
    </source>
</evidence>
<dbReference type="Pfam" id="PF11969">
    <property type="entry name" value="DcpS_C"/>
    <property type="match status" value="1"/>
</dbReference>
<dbReference type="PROSITE" id="PS00892">
    <property type="entry name" value="HIT_1"/>
    <property type="match status" value="1"/>
</dbReference>
<evidence type="ECO:0000256" key="3">
    <source>
        <dbReference type="ARBA" id="ARBA00010208"/>
    </source>
</evidence>
<comment type="subunit">
    <text evidence="6">Homodimer. Forms heterodimer with DCS2; the interaction inhibits the DCS1 scavenger decapping activity during post-diauxic growth.</text>
</comment>
<dbReference type="GO" id="GO:0009267">
    <property type="term" value="P:cellular response to starvation"/>
    <property type="evidence" value="ECO:0007669"/>
    <property type="project" value="UniProtKB-ARBA"/>
</dbReference>
<feature type="binding site" evidence="8">
    <location>
        <position position="203"/>
    </location>
    <ligand>
        <name>substrate</name>
    </ligand>
</feature>
<dbReference type="GO" id="GO:0140932">
    <property type="term" value="F:5'-(N(7)-methyl 5'-triphosphoguanosine)-[mRNA] diphosphatase activity"/>
    <property type="evidence" value="ECO:0007669"/>
    <property type="project" value="EnsemblFungi"/>
</dbReference>
<dbReference type="Proteomes" id="UP000190274">
    <property type="component" value="Chromosome F"/>
</dbReference>
<dbReference type="Gene3D" id="3.30.200.40">
    <property type="entry name" value="Scavenger mRNA decapping enzyme, N-terminal domain"/>
    <property type="match status" value="1"/>
</dbReference>
<dbReference type="GO" id="GO:0048471">
    <property type="term" value="C:perinuclear region of cytoplasm"/>
    <property type="evidence" value="ECO:0007669"/>
    <property type="project" value="UniProtKB-SubCell"/>
</dbReference>
<accession>A0A1G4JJD5</accession>
<evidence type="ECO:0000256" key="6">
    <source>
        <dbReference type="ARBA" id="ARBA00061747"/>
    </source>
</evidence>
<feature type="binding site" evidence="8">
    <location>
        <position position="169"/>
    </location>
    <ligand>
        <name>substrate</name>
    </ligand>
</feature>
<gene>
    <name evidence="9" type="ORF">LADA_0F05182G</name>
</gene>
<reference evidence="9 10" key="1">
    <citation type="submission" date="2016-03" db="EMBL/GenBank/DDBJ databases">
        <authorList>
            <person name="Devillers H."/>
        </authorList>
    </citation>
    <scope>NUCLEOTIDE SEQUENCE [LARGE SCALE GENOMIC DNA]</scope>
    <source>
        <strain evidence="9">CBS 10888</strain>
    </source>
</reference>
<dbReference type="InterPro" id="IPR011145">
    <property type="entry name" value="Scavenger_mRNA_decap_enz_N"/>
</dbReference>
<dbReference type="InterPro" id="IPR008594">
    <property type="entry name" value="DcpS/DCS2"/>
</dbReference>
<feature type="binding site" evidence="8">
    <location>
        <position position="205"/>
    </location>
    <ligand>
        <name>substrate</name>
    </ligand>
</feature>
<comment type="subcellular location">
    <subcellularLocation>
        <location evidence="1">Cytoplasm</location>
        <location evidence="1">P-body</location>
    </subcellularLocation>
    <subcellularLocation>
        <location evidence="2">Cytoplasm</location>
        <location evidence="2">Perinuclear region</location>
    </subcellularLocation>
</comment>
<dbReference type="GO" id="GO:0042803">
    <property type="term" value="F:protein homodimerization activity"/>
    <property type="evidence" value="ECO:0007669"/>
    <property type="project" value="UniProtKB-ARBA"/>
</dbReference>
<dbReference type="OrthoDB" id="10264956at2759"/>
<dbReference type="STRING" id="1266660.A0A1G4JJD5"/>
<dbReference type="PANTHER" id="PTHR12978:SF0">
    <property type="entry name" value="M7GPPPX DIPHOSPHATASE"/>
    <property type="match status" value="1"/>
</dbReference>
<dbReference type="GO" id="GO:0006970">
    <property type="term" value="P:response to osmotic stress"/>
    <property type="evidence" value="ECO:0007669"/>
    <property type="project" value="UniProtKB-ARBA"/>
</dbReference>
<proteinExistence type="inferred from homology"/>
<evidence type="ECO:0000256" key="4">
    <source>
        <dbReference type="ARBA" id="ARBA00022490"/>
    </source>
</evidence>
<dbReference type="Gene3D" id="3.30.428.10">
    <property type="entry name" value="HIT-like"/>
    <property type="match status" value="1"/>
</dbReference>
<dbReference type="PANTHER" id="PTHR12978">
    <property type="entry name" value="HISTIDINE TRIAD HIT PROTEIN MEMBER"/>
    <property type="match status" value="1"/>
</dbReference>
<keyword evidence="10" id="KW-1185">Reference proteome</keyword>
<dbReference type="GO" id="GO:0046982">
    <property type="term" value="F:protein heterodimerization activity"/>
    <property type="evidence" value="ECO:0007669"/>
    <property type="project" value="UniProtKB-ARBA"/>
</dbReference>
<sequence length="360" mass="41576">MNNFPTTSNGSAQGAGLKELLEKFKFIRVLDSNPQNKVISLLGKIDRQDAIVTMEKMHFMYDTNVLKKEDGRNTPVLHKCEDEFSCLKSIQQMRDIASNDIYYWGTSLLKQDMDRNPTAKINLVWPATPVHIRKYEAQNFHVIRETPEVYQRVVKPYIEEMSSESRLRWVHNILYNGSESERVVYKDFVEGQDVPKGFLILPDMKWDGVNLDSLYLVALVFRSDIRSLRDLRPQHKPWLVEVLNKIRTVVPACYNYAIHPDELRVFVHYQPSYYHFHIHVVNVRHSGLGDGVSVGKAVLLEDIIEQLNFLGDEGFAGRTITYILGENHDLWKLGMAQEVARQLREDGIPKAPEVISDFSD</sequence>
<dbReference type="FunFam" id="3.30.428.10:FF:000015">
    <property type="entry name" value="m7GpppX diphosphatase"/>
    <property type="match status" value="1"/>
</dbReference>
<dbReference type="PIRSF" id="PIRSF028973">
    <property type="entry name" value="Scavenger_mRNA_decap_enz"/>
    <property type="match status" value="1"/>
</dbReference>
<evidence type="ECO:0000256" key="7">
    <source>
        <dbReference type="PIRSR" id="PIRSR028973-1"/>
    </source>
</evidence>
<feature type="binding site" evidence="8">
    <location>
        <begin position="268"/>
        <end position="279"/>
    </location>
    <ligand>
        <name>substrate</name>
    </ligand>
</feature>
<comment type="similarity">
    <text evidence="3">Belongs to the HIT family.</text>
</comment>
<feature type="binding site" evidence="8">
    <location>
        <position position="179"/>
    </location>
    <ligand>
        <name>substrate</name>
    </ligand>
</feature>
<evidence type="ECO:0000256" key="8">
    <source>
        <dbReference type="PIRSR" id="PIRSR028973-2"/>
    </source>
</evidence>
<protein>
    <submittedName>
        <fullName evidence="9">LADA_0F05182g1_1</fullName>
    </submittedName>
</protein>